<keyword evidence="1 2" id="KW-0238">DNA-binding</keyword>
<dbReference type="RefSeq" id="WP_185062105.1">
    <property type="nucleotide sequence ID" value="NZ_BAABJP010000062.1"/>
</dbReference>
<comment type="caution">
    <text evidence="4">The sequence shown here is derived from an EMBL/GenBank/DDBJ whole genome shotgun (WGS) entry which is preliminary data.</text>
</comment>
<evidence type="ECO:0000313" key="4">
    <source>
        <dbReference type="EMBL" id="GAA5174521.1"/>
    </source>
</evidence>
<evidence type="ECO:0000259" key="3">
    <source>
        <dbReference type="PROSITE" id="PS50977"/>
    </source>
</evidence>
<dbReference type="Gene3D" id="1.10.357.10">
    <property type="entry name" value="Tetracycline Repressor, domain 2"/>
    <property type="match status" value="1"/>
</dbReference>
<dbReference type="InterPro" id="IPR001647">
    <property type="entry name" value="HTH_TetR"/>
</dbReference>
<dbReference type="PROSITE" id="PS50977">
    <property type="entry name" value="HTH_TETR_2"/>
    <property type="match status" value="1"/>
</dbReference>
<sequence>MTVRAYRGISAEERRAERRARVKDACLDVVGEGGVAKVTVEAVSASAGLTKRYFYESFPDLDTLLAEVIDDIFTGLLTDILATLPRIDSIPERAHTIARMLIEFFQRDARRARLYVEAPGHPTLRARREVAFQTYTRLLVEHLQPEGTPLDRRREVAALIIVAGVTQAASEWLRGSVELTRDQIVDEIARVMIAALD</sequence>
<gene>
    <name evidence="4" type="ORF">GCM10023321_78530</name>
</gene>
<dbReference type="SUPFAM" id="SSF46689">
    <property type="entry name" value="Homeodomain-like"/>
    <property type="match status" value="1"/>
</dbReference>
<evidence type="ECO:0000256" key="1">
    <source>
        <dbReference type="ARBA" id="ARBA00023125"/>
    </source>
</evidence>
<name>A0ABP9RBF4_9PSEU</name>
<evidence type="ECO:0000313" key="5">
    <source>
        <dbReference type="Proteomes" id="UP001428817"/>
    </source>
</evidence>
<feature type="domain" description="HTH tetR-type" evidence="3">
    <location>
        <begin position="16"/>
        <end position="76"/>
    </location>
</feature>
<protein>
    <submittedName>
        <fullName evidence="4">Transcriptional regulator</fullName>
    </submittedName>
</protein>
<proteinExistence type="predicted"/>
<dbReference type="InterPro" id="IPR050109">
    <property type="entry name" value="HTH-type_TetR-like_transc_reg"/>
</dbReference>
<evidence type="ECO:0000256" key="2">
    <source>
        <dbReference type="PROSITE-ProRule" id="PRU00335"/>
    </source>
</evidence>
<feature type="DNA-binding region" description="H-T-H motif" evidence="2">
    <location>
        <begin position="39"/>
        <end position="58"/>
    </location>
</feature>
<organism evidence="4 5">
    <name type="scientific">Pseudonocardia eucalypti</name>
    <dbReference type="NCBI Taxonomy" id="648755"/>
    <lineage>
        <taxon>Bacteria</taxon>
        <taxon>Bacillati</taxon>
        <taxon>Actinomycetota</taxon>
        <taxon>Actinomycetes</taxon>
        <taxon>Pseudonocardiales</taxon>
        <taxon>Pseudonocardiaceae</taxon>
        <taxon>Pseudonocardia</taxon>
    </lineage>
</organism>
<dbReference type="Proteomes" id="UP001428817">
    <property type="component" value="Unassembled WGS sequence"/>
</dbReference>
<reference evidence="5" key="1">
    <citation type="journal article" date="2019" name="Int. J. Syst. Evol. Microbiol.">
        <title>The Global Catalogue of Microorganisms (GCM) 10K type strain sequencing project: providing services to taxonomists for standard genome sequencing and annotation.</title>
        <authorList>
            <consortium name="The Broad Institute Genomics Platform"/>
            <consortium name="The Broad Institute Genome Sequencing Center for Infectious Disease"/>
            <person name="Wu L."/>
            <person name="Ma J."/>
        </authorList>
    </citation>
    <scope>NUCLEOTIDE SEQUENCE [LARGE SCALE GENOMIC DNA]</scope>
    <source>
        <strain evidence="5">JCM 18303</strain>
    </source>
</reference>
<dbReference type="PANTHER" id="PTHR30055">
    <property type="entry name" value="HTH-TYPE TRANSCRIPTIONAL REGULATOR RUTR"/>
    <property type="match status" value="1"/>
</dbReference>
<dbReference type="PANTHER" id="PTHR30055:SF226">
    <property type="entry name" value="HTH-TYPE TRANSCRIPTIONAL REGULATOR PKSA"/>
    <property type="match status" value="1"/>
</dbReference>
<accession>A0ABP9RBF4</accession>
<dbReference type="EMBL" id="BAABJP010000062">
    <property type="protein sequence ID" value="GAA5174521.1"/>
    <property type="molecule type" value="Genomic_DNA"/>
</dbReference>
<dbReference type="InterPro" id="IPR009057">
    <property type="entry name" value="Homeodomain-like_sf"/>
</dbReference>
<keyword evidence="5" id="KW-1185">Reference proteome</keyword>